<keyword evidence="3" id="KW-1185">Reference proteome</keyword>
<organism evidence="2 3">
    <name type="scientific">Phyllosticta citricarpa</name>
    <dbReference type="NCBI Taxonomy" id="55181"/>
    <lineage>
        <taxon>Eukaryota</taxon>
        <taxon>Fungi</taxon>
        <taxon>Dikarya</taxon>
        <taxon>Ascomycota</taxon>
        <taxon>Pezizomycotina</taxon>
        <taxon>Dothideomycetes</taxon>
        <taxon>Dothideomycetes incertae sedis</taxon>
        <taxon>Botryosphaeriales</taxon>
        <taxon>Phyllostictaceae</taxon>
        <taxon>Phyllosticta</taxon>
    </lineage>
</organism>
<feature type="region of interest" description="Disordered" evidence="1">
    <location>
        <begin position="49"/>
        <end position="88"/>
    </location>
</feature>
<evidence type="ECO:0000256" key="1">
    <source>
        <dbReference type="SAM" id="MobiDB-lite"/>
    </source>
</evidence>
<evidence type="ECO:0000313" key="3">
    <source>
        <dbReference type="Proteomes" id="UP001365128"/>
    </source>
</evidence>
<evidence type="ECO:0000313" key="2">
    <source>
        <dbReference type="EMBL" id="KAK7552351.1"/>
    </source>
</evidence>
<reference evidence="2 3" key="1">
    <citation type="submission" date="2024-04" db="EMBL/GenBank/DDBJ databases">
        <title>Phyllosticta paracitricarpa is synonymous to the EU quarantine fungus P. citricarpa based on phylogenomic analyses.</title>
        <authorList>
            <consortium name="Lawrence Berkeley National Laboratory"/>
            <person name="Van Ingen-Buijs V.A."/>
            <person name="Van Westerhoven A.C."/>
            <person name="Haridas S."/>
            <person name="Skiadas P."/>
            <person name="Martin F."/>
            <person name="Groenewald J.Z."/>
            <person name="Crous P.W."/>
            <person name="Seidl M.F."/>
        </authorList>
    </citation>
    <scope>NUCLEOTIDE SEQUENCE [LARGE SCALE GENOMIC DNA]</scope>
    <source>
        <strain evidence="2 3">CBS 122670</strain>
    </source>
</reference>
<dbReference type="EMBL" id="JBBPDW010000005">
    <property type="protein sequence ID" value="KAK7552351.1"/>
    <property type="molecule type" value="Genomic_DNA"/>
</dbReference>
<dbReference type="Proteomes" id="UP001365128">
    <property type="component" value="Unassembled WGS sequence"/>
</dbReference>
<sequence length="208" mass="23656">MGRNPNPNSFFRTSLARHMPSFAMLRYATYASAPHRYSTLFFCQQLRSTQPASRKKSLNPSVSRPQMQTQVYSQSSTHHPSIHEESILSRRKMSNLQSLSHERTHAPDSLCRDTQTSKTIITTTTTTTAEPSMPTQQPNSAAADERKTRSRTPLSTRNEIGKERGRRDEKQWSGISLFFADDDDRKDNEDDQSDDDDDDENGGEERGI</sequence>
<proteinExistence type="predicted"/>
<feature type="compositionally biased region" description="Acidic residues" evidence="1">
    <location>
        <begin position="189"/>
        <end position="202"/>
    </location>
</feature>
<feature type="region of interest" description="Disordered" evidence="1">
    <location>
        <begin position="124"/>
        <end position="208"/>
    </location>
</feature>
<gene>
    <name evidence="2" type="ORF">IWX46DRAFT_339450</name>
</gene>
<protein>
    <submittedName>
        <fullName evidence="2">Uncharacterized protein</fullName>
    </submittedName>
</protein>
<feature type="compositionally biased region" description="Basic and acidic residues" evidence="1">
    <location>
        <begin position="159"/>
        <end position="171"/>
    </location>
</feature>
<name>A0ABR1MKQ5_9PEZI</name>
<comment type="caution">
    <text evidence="2">The sequence shown here is derived from an EMBL/GenBank/DDBJ whole genome shotgun (WGS) entry which is preliminary data.</text>
</comment>
<feature type="region of interest" description="Disordered" evidence="1">
    <location>
        <begin position="98"/>
        <end position="117"/>
    </location>
</feature>
<feature type="compositionally biased region" description="Polar residues" evidence="1">
    <location>
        <begin position="129"/>
        <end position="140"/>
    </location>
</feature>
<feature type="compositionally biased region" description="Polar residues" evidence="1">
    <location>
        <begin position="49"/>
        <end position="79"/>
    </location>
</feature>
<accession>A0ABR1MKQ5</accession>